<proteinExistence type="predicted"/>
<accession>A0A0H3KCI5</accession>
<sequence>MKVCFLVGSMAISGGTYVIVQHASYLRDHGYDVTLAVQEPFTPETLSWHNEAPRLRCIPIAAARSEKYDLVIATWWKTALELHEFDASHYAYFVQSIESRFYPETEVPLRALVNSTYQLPVAYVTEATWIQDHLRAHFGHEASLVKNGIRKDVYTPSGPAIEPRNATRPRVLVEGHFGVPFKNTALAIRLAREAGAKEIWLLTGSPVRWIPGVSRVFSRVPMVKTAEIYRSCDVLLKLSTVEGMFGPPLEMFHCGGTAIVFDVTGHDEYIVDNENSRVVSTNNLDRVVETIRAVLNDPNELARLKAGALRTAQAWPRWDDASAKFEEWVRGCFQGPVASRDECAAIISKAWSDYDRDEKQRLAQAPHSGGRMRLRALAGKLPSEWARRLKQLEAVSEVFAGKRKAY</sequence>
<dbReference type="Gene3D" id="3.40.50.11090">
    <property type="match status" value="1"/>
</dbReference>
<dbReference type="HOGENOM" id="CLU_056374_0_0_4"/>
<evidence type="ECO:0000259" key="2">
    <source>
        <dbReference type="Pfam" id="PF00534"/>
    </source>
</evidence>
<dbReference type="PANTHER" id="PTHR46401">
    <property type="entry name" value="GLYCOSYLTRANSFERASE WBBK-RELATED"/>
    <property type="match status" value="1"/>
</dbReference>
<dbReference type="PANTHER" id="PTHR46401:SF2">
    <property type="entry name" value="GLYCOSYLTRANSFERASE WBBK-RELATED"/>
    <property type="match status" value="1"/>
</dbReference>
<gene>
    <name evidence="3" type="ordered locus">BMULJ_00727</name>
</gene>
<dbReference type="SUPFAM" id="SSF53756">
    <property type="entry name" value="UDP-Glycosyltransferase/glycogen phosphorylase"/>
    <property type="match status" value="1"/>
</dbReference>
<reference evidence="3 4" key="1">
    <citation type="submission" date="2007-04" db="EMBL/GenBank/DDBJ databases">
        <title>Complete genome sequence of Burkholderia multivorans ATCC 17616.</title>
        <authorList>
            <person name="Ohtsubo Y."/>
            <person name="Yamashita A."/>
            <person name="Kurokawa K."/>
            <person name="Takami H."/>
            <person name="Yuhara S."/>
            <person name="Nishiyama E."/>
            <person name="Endo R."/>
            <person name="Miyazaki R."/>
            <person name="Ono A."/>
            <person name="Yano K."/>
            <person name="Ito M."/>
            <person name="Sota M."/>
            <person name="Yuji N."/>
            <person name="Hattori M."/>
            <person name="Tsuda M."/>
        </authorList>
    </citation>
    <scope>NUCLEOTIDE SEQUENCE [LARGE SCALE GENOMIC DNA]</scope>
    <source>
        <strain evidence="4">ATCC 17616 / 249</strain>
    </source>
</reference>
<dbReference type="Pfam" id="PF00534">
    <property type="entry name" value="Glycos_transf_1"/>
    <property type="match status" value="1"/>
</dbReference>
<dbReference type="STRING" id="395019.BMULJ_00727"/>
<keyword evidence="1" id="KW-0808">Transferase</keyword>
<organism evidence="3 4">
    <name type="scientific">Burkholderia multivorans (strain ATCC 17616 / 249)</name>
    <dbReference type="NCBI Taxonomy" id="395019"/>
    <lineage>
        <taxon>Bacteria</taxon>
        <taxon>Pseudomonadati</taxon>
        <taxon>Pseudomonadota</taxon>
        <taxon>Betaproteobacteria</taxon>
        <taxon>Burkholderiales</taxon>
        <taxon>Burkholderiaceae</taxon>
        <taxon>Burkholderia</taxon>
        <taxon>Burkholderia cepacia complex</taxon>
    </lineage>
</organism>
<dbReference type="Gene3D" id="3.40.50.2000">
    <property type="entry name" value="Glycogen Phosphorylase B"/>
    <property type="match status" value="1"/>
</dbReference>
<dbReference type="Proteomes" id="UP000008815">
    <property type="component" value="Chromosome 1"/>
</dbReference>
<evidence type="ECO:0000256" key="1">
    <source>
        <dbReference type="ARBA" id="ARBA00022679"/>
    </source>
</evidence>
<evidence type="ECO:0000313" key="4">
    <source>
        <dbReference type="Proteomes" id="UP000008815"/>
    </source>
</evidence>
<evidence type="ECO:0000313" key="3">
    <source>
        <dbReference type="EMBL" id="BAG42689.1"/>
    </source>
</evidence>
<dbReference type="KEGG" id="bmu:Bmul_2509"/>
<dbReference type="eggNOG" id="COG0438">
    <property type="taxonomic scope" value="Bacteria"/>
</dbReference>
<dbReference type="GO" id="GO:0016757">
    <property type="term" value="F:glycosyltransferase activity"/>
    <property type="evidence" value="ECO:0007669"/>
    <property type="project" value="InterPro"/>
</dbReference>
<dbReference type="InterPro" id="IPR001296">
    <property type="entry name" value="Glyco_trans_1"/>
</dbReference>
<name>A0A0H3KCI5_BURM1</name>
<dbReference type="GO" id="GO:0009103">
    <property type="term" value="P:lipopolysaccharide biosynthetic process"/>
    <property type="evidence" value="ECO:0007669"/>
    <property type="project" value="TreeGrafter"/>
</dbReference>
<dbReference type="EMBL" id="AP009385">
    <property type="protein sequence ID" value="BAG42689.1"/>
    <property type="molecule type" value="Genomic_DNA"/>
</dbReference>
<protein>
    <recommendedName>
        <fullName evidence="2">Glycosyl transferase family 1 domain-containing protein</fullName>
    </recommendedName>
</protein>
<dbReference type="KEGG" id="bmj:BMULJ_00727"/>
<dbReference type="AlphaFoldDB" id="A0A0H3KCI5"/>
<feature type="domain" description="Glycosyl transferase family 1" evidence="2">
    <location>
        <begin position="216"/>
        <end position="307"/>
    </location>
</feature>
<keyword evidence="4" id="KW-1185">Reference proteome</keyword>